<comment type="caution">
    <text evidence="1">The sequence shown here is derived from an EMBL/GenBank/DDBJ whole genome shotgun (WGS) entry which is preliminary data.</text>
</comment>
<evidence type="ECO:0000313" key="2">
    <source>
        <dbReference type="Proteomes" id="UP000324222"/>
    </source>
</evidence>
<proteinExistence type="predicted"/>
<protein>
    <submittedName>
        <fullName evidence="1">Uncharacterized protein</fullName>
    </submittedName>
</protein>
<organism evidence="1 2">
    <name type="scientific">Portunus trituberculatus</name>
    <name type="common">Swimming crab</name>
    <name type="synonym">Neptunus trituberculatus</name>
    <dbReference type="NCBI Taxonomy" id="210409"/>
    <lineage>
        <taxon>Eukaryota</taxon>
        <taxon>Metazoa</taxon>
        <taxon>Ecdysozoa</taxon>
        <taxon>Arthropoda</taxon>
        <taxon>Crustacea</taxon>
        <taxon>Multicrustacea</taxon>
        <taxon>Malacostraca</taxon>
        <taxon>Eumalacostraca</taxon>
        <taxon>Eucarida</taxon>
        <taxon>Decapoda</taxon>
        <taxon>Pleocyemata</taxon>
        <taxon>Brachyura</taxon>
        <taxon>Eubrachyura</taxon>
        <taxon>Portunoidea</taxon>
        <taxon>Portunidae</taxon>
        <taxon>Portuninae</taxon>
        <taxon>Portunus</taxon>
    </lineage>
</organism>
<keyword evidence="2" id="KW-1185">Reference proteome</keyword>
<sequence>MDVIDRLGGHRTVSLPQPRTLATRAFLSTSTRCVDQPYCPPPRHCTTPTPAGNIPPRVPGVRTLSHKGTASLTKLYHANISPLTFAATPNPQTES</sequence>
<reference evidence="1 2" key="1">
    <citation type="submission" date="2019-05" db="EMBL/GenBank/DDBJ databases">
        <title>Another draft genome of Portunus trituberculatus and its Hox gene families provides insights of decapod evolution.</title>
        <authorList>
            <person name="Jeong J.-H."/>
            <person name="Song I."/>
            <person name="Kim S."/>
            <person name="Choi T."/>
            <person name="Kim D."/>
            <person name="Ryu S."/>
            <person name="Kim W."/>
        </authorList>
    </citation>
    <scope>NUCLEOTIDE SEQUENCE [LARGE SCALE GENOMIC DNA]</scope>
    <source>
        <tissue evidence="1">Muscle</tissue>
    </source>
</reference>
<dbReference type="EMBL" id="VSRR010099446">
    <property type="protein sequence ID" value="MPC94657.1"/>
    <property type="molecule type" value="Genomic_DNA"/>
</dbReference>
<dbReference type="Proteomes" id="UP000324222">
    <property type="component" value="Unassembled WGS sequence"/>
</dbReference>
<gene>
    <name evidence="1" type="ORF">E2C01_089835</name>
</gene>
<accession>A0A5B7JNI8</accession>
<evidence type="ECO:0000313" key="1">
    <source>
        <dbReference type="EMBL" id="MPC94657.1"/>
    </source>
</evidence>
<dbReference type="AlphaFoldDB" id="A0A5B7JNI8"/>
<name>A0A5B7JNI8_PORTR</name>